<name>A0AAD1YNE6_9LAMI</name>
<organism evidence="1 2">
    <name type="scientific">Fraxinus pennsylvanica</name>
    <dbReference type="NCBI Taxonomy" id="56036"/>
    <lineage>
        <taxon>Eukaryota</taxon>
        <taxon>Viridiplantae</taxon>
        <taxon>Streptophyta</taxon>
        <taxon>Embryophyta</taxon>
        <taxon>Tracheophyta</taxon>
        <taxon>Spermatophyta</taxon>
        <taxon>Magnoliopsida</taxon>
        <taxon>eudicotyledons</taxon>
        <taxon>Gunneridae</taxon>
        <taxon>Pentapetalae</taxon>
        <taxon>asterids</taxon>
        <taxon>lamiids</taxon>
        <taxon>Lamiales</taxon>
        <taxon>Oleaceae</taxon>
        <taxon>Oleeae</taxon>
        <taxon>Fraxinus</taxon>
    </lineage>
</organism>
<proteinExistence type="predicted"/>
<protein>
    <submittedName>
        <fullName evidence="1">Uncharacterized protein</fullName>
    </submittedName>
</protein>
<keyword evidence="2" id="KW-1185">Reference proteome</keyword>
<evidence type="ECO:0000313" key="2">
    <source>
        <dbReference type="Proteomes" id="UP000834106"/>
    </source>
</evidence>
<evidence type="ECO:0000313" key="1">
    <source>
        <dbReference type="EMBL" id="CAI9753363.1"/>
    </source>
</evidence>
<accession>A0AAD1YNE6</accession>
<dbReference type="AlphaFoldDB" id="A0AAD1YNE6"/>
<reference evidence="1" key="1">
    <citation type="submission" date="2023-05" db="EMBL/GenBank/DDBJ databases">
        <authorList>
            <person name="Huff M."/>
        </authorList>
    </citation>
    <scope>NUCLEOTIDE SEQUENCE</scope>
</reference>
<dbReference type="Proteomes" id="UP000834106">
    <property type="component" value="Chromosome 1"/>
</dbReference>
<gene>
    <name evidence="1" type="ORF">FPE_LOCUS794</name>
</gene>
<sequence length="107" mass="11989">MQFCFAIVHCNDKELDLIPDNLESEIMFIVKLELAISGACIWGIYSLSTSSVLLSDIWKLQFDPSWVTRAMSLINSKLTLQQLLAAGKRFYCRPSTGNLINMIGGET</sequence>
<dbReference type="EMBL" id="OU503036">
    <property type="protein sequence ID" value="CAI9753363.1"/>
    <property type="molecule type" value="Genomic_DNA"/>
</dbReference>